<dbReference type="EMBL" id="QKWK01000007">
    <property type="protein sequence ID" value="TXT08693.1"/>
    <property type="molecule type" value="Genomic_DNA"/>
</dbReference>
<keyword evidence="8" id="KW-1185">Reference proteome</keyword>
<comment type="subcellular location">
    <subcellularLocation>
        <location evidence="1">Membrane</location>
        <topology evidence="1">Multi-pass membrane protein</topology>
    </subcellularLocation>
</comment>
<feature type="transmembrane region" description="Helical" evidence="6">
    <location>
        <begin position="468"/>
        <end position="489"/>
    </location>
</feature>
<feature type="transmembrane region" description="Helical" evidence="6">
    <location>
        <begin position="189"/>
        <end position="211"/>
    </location>
</feature>
<dbReference type="Gene3D" id="1.20.1740.10">
    <property type="entry name" value="Amino acid/polyamine transporter I"/>
    <property type="match status" value="1"/>
</dbReference>
<reference evidence="7 8" key="1">
    <citation type="journal article" date="2019" name="PLoS Genet.">
        <title>Convergent evolution of linked mating-type loci in basidiomycete fungi.</title>
        <authorList>
            <person name="Sun S."/>
            <person name="Coelho M.A."/>
            <person name="Heitman J."/>
            <person name="Nowrousian M."/>
        </authorList>
    </citation>
    <scope>NUCLEOTIDE SEQUENCE [LARGE SCALE GENOMIC DNA]</scope>
    <source>
        <strain evidence="7 8">CBS 4282</strain>
    </source>
</reference>
<feature type="transmembrane region" description="Helical" evidence="6">
    <location>
        <begin position="440"/>
        <end position="462"/>
    </location>
</feature>
<gene>
    <name evidence="7" type="ORF">VHUM_02821</name>
</gene>
<sequence>MSTDDTYDKDEKHVAKVSVEPVSGEVRLERRFSFLSCLGLAFILLNSCTGADTRLGLVFPAGGAVSVIWGCLVSAWGSSMSALSLAELCHVYPMVGGQYDWTYLIAPTRMKNSLSFLVGWCATAGWITLTATDCGFNATFIQTIITMWSPQFDMKNWMTFLLFLAFGIGSFLLNTFGIRILPAVEKSGFYWGVGGIVTVSVVLLACSHGNYRPAKQVFGEFTNVTGWPDGMAFLIGLLQSCLGLAGYDAVTHVLEETPFPSRDGPRVIMWAVGLGAVTSWIFLVILVLVIKDLDKVITSPTGPLLEIYLQATRSPAGSTCLVLINLIAMLYALQSVNTIASRMLFTLSRDRGVARLSPYLAPVHPTLKVPVWSLVAVFVCSIVLGTIYLGSTVAFNAIAGSSMFFLNFSYIVPLVVLVIRGEKVFEGHPRRWTLGRWRRLVNLQGLAYLCLTSVVFLFPPALPVTGKSMNYIIVVVVIVFTMSGLTWVFDGRKHFHGPSHIEERLMEGRREPSMQ</sequence>
<feature type="transmembrane region" description="Helical" evidence="6">
    <location>
        <begin position="397"/>
        <end position="419"/>
    </location>
</feature>
<dbReference type="OrthoDB" id="3900342at2759"/>
<feature type="transmembrane region" description="Helical" evidence="6">
    <location>
        <begin position="157"/>
        <end position="177"/>
    </location>
</feature>
<evidence type="ECO:0000256" key="3">
    <source>
        <dbReference type="ARBA" id="ARBA00022692"/>
    </source>
</evidence>
<accession>A0A7D8UZ31</accession>
<keyword evidence="5 6" id="KW-0472">Membrane</keyword>
<evidence type="ECO:0000256" key="2">
    <source>
        <dbReference type="ARBA" id="ARBA00022448"/>
    </source>
</evidence>
<dbReference type="GO" id="GO:0016020">
    <property type="term" value="C:membrane"/>
    <property type="evidence" value="ECO:0007669"/>
    <property type="project" value="UniProtKB-SubCell"/>
</dbReference>
<dbReference type="PANTHER" id="PTHR45649:SF14">
    <property type="entry name" value="GABA PERMEASE"/>
    <property type="match status" value="1"/>
</dbReference>
<dbReference type="GO" id="GO:0022857">
    <property type="term" value="F:transmembrane transporter activity"/>
    <property type="evidence" value="ECO:0007669"/>
    <property type="project" value="InterPro"/>
</dbReference>
<feature type="transmembrane region" description="Helical" evidence="6">
    <location>
        <begin position="55"/>
        <end position="76"/>
    </location>
</feature>
<evidence type="ECO:0008006" key="9">
    <source>
        <dbReference type="Google" id="ProtNLM"/>
    </source>
</evidence>
<dbReference type="PANTHER" id="PTHR45649">
    <property type="entry name" value="AMINO-ACID PERMEASE BAT1"/>
    <property type="match status" value="1"/>
</dbReference>
<comment type="caution">
    <text evidence="7">The sequence shown here is derived from an EMBL/GenBank/DDBJ whole genome shotgun (WGS) entry which is preliminary data.</text>
</comment>
<keyword evidence="3 6" id="KW-0812">Transmembrane</keyword>
<dbReference type="AlphaFoldDB" id="A0A7D8UZ31"/>
<proteinExistence type="predicted"/>
<feature type="transmembrane region" description="Helical" evidence="6">
    <location>
        <begin position="231"/>
        <end position="255"/>
    </location>
</feature>
<dbReference type="PIRSF" id="PIRSF006060">
    <property type="entry name" value="AA_transporter"/>
    <property type="match status" value="1"/>
</dbReference>
<dbReference type="Pfam" id="PF13520">
    <property type="entry name" value="AA_permease_2"/>
    <property type="match status" value="1"/>
</dbReference>
<protein>
    <recommendedName>
        <fullName evidence="9">Amino acid permease/ SLC12A domain-containing protein</fullName>
    </recommendedName>
</protein>
<dbReference type="InterPro" id="IPR002293">
    <property type="entry name" value="AA/rel_permease1"/>
</dbReference>
<name>A0A7D8UZ31_VANHU</name>
<evidence type="ECO:0000256" key="4">
    <source>
        <dbReference type="ARBA" id="ARBA00022989"/>
    </source>
</evidence>
<evidence type="ECO:0000313" key="7">
    <source>
        <dbReference type="EMBL" id="TXT08693.1"/>
    </source>
</evidence>
<organism evidence="7 8">
    <name type="scientific">Vanrija humicola</name>
    <name type="common">Yeast</name>
    <name type="synonym">Cryptococcus humicola</name>
    <dbReference type="NCBI Taxonomy" id="5417"/>
    <lineage>
        <taxon>Eukaryota</taxon>
        <taxon>Fungi</taxon>
        <taxon>Dikarya</taxon>
        <taxon>Basidiomycota</taxon>
        <taxon>Agaricomycotina</taxon>
        <taxon>Tremellomycetes</taxon>
        <taxon>Trichosporonales</taxon>
        <taxon>Trichosporonaceae</taxon>
        <taxon>Vanrija</taxon>
    </lineage>
</organism>
<evidence type="ECO:0000313" key="8">
    <source>
        <dbReference type="Proteomes" id="UP000473826"/>
    </source>
</evidence>
<evidence type="ECO:0000256" key="1">
    <source>
        <dbReference type="ARBA" id="ARBA00004141"/>
    </source>
</evidence>
<evidence type="ECO:0000256" key="6">
    <source>
        <dbReference type="SAM" id="Phobius"/>
    </source>
</evidence>
<feature type="transmembrane region" description="Helical" evidence="6">
    <location>
        <begin position="371"/>
        <end position="391"/>
    </location>
</feature>
<keyword evidence="2" id="KW-0813">Transport</keyword>
<dbReference type="Proteomes" id="UP000473826">
    <property type="component" value="Unassembled WGS sequence"/>
</dbReference>
<keyword evidence="4 6" id="KW-1133">Transmembrane helix</keyword>
<evidence type="ECO:0000256" key="5">
    <source>
        <dbReference type="ARBA" id="ARBA00023136"/>
    </source>
</evidence>
<feature type="transmembrane region" description="Helical" evidence="6">
    <location>
        <begin position="32"/>
        <end position="48"/>
    </location>
</feature>
<feature type="transmembrane region" description="Helical" evidence="6">
    <location>
        <begin position="267"/>
        <end position="290"/>
    </location>
</feature>